<reference evidence="1" key="1">
    <citation type="submission" date="2023-04" db="EMBL/GenBank/DDBJ databases">
        <title>Uncovering the Secrets of Slow-Growing Bacteria in Tropical Savanna Soil through Cultivation and Genomic Analysis.</title>
        <authorList>
            <person name="Goncalves O.S."/>
            <person name="Santana M.F."/>
        </authorList>
    </citation>
    <scope>NUCLEOTIDE SEQUENCE</scope>
    <source>
        <strain evidence="1">ANTI</strain>
    </source>
</reference>
<sequence length="66" mass="7358">MTPTAYMSKQSVTRLRELLHDERLDYDIRAYAEVELLRRIGGAGLGQKDIHARRLGQASGATGKTD</sequence>
<accession>A0AAP4A2W6</accession>
<dbReference type="RefSeq" id="WP_279836135.1">
    <property type="nucleotide sequence ID" value="NZ_JARVWT010000016.1"/>
</dbReference>
<gene>
    <name evidence="1" type="ORF">QDS18_25625</name>
</gene>
<evidence type="ECO:0000313" key="2">
    <source>
        <dbReference type="Proteomes" id="UP001229409"/>
    </source>
</evidence>
<dbReference type="EMBL" id="JARVWT010000016">
    <property type="protein sequence ID" value="MDH2334257.1"/>
    <property type="molecule type" value="Genomic_DNA"/>
</dbReference>
<dbReference type="Proteomes" id="UP001229409">
    <property type="component" value="Unassembled WGS sequence"/>
</dbReference>
<proteinExistence type="predicted"/>
<comment type="caution">
    <text evidence="1">The sequence shown here is derived from an EMBL/GenBank/DDBJ whole genome shotgun (WGS) entry which is preliminary data.</text>
</comment>
<evidence type="ECO:0000313" key="1">
    <source>
        <dbReference type="EMBL" id="MDH2334257.1"/>
    </source>
</evidence>
<organism evidence="1 2">
    <name type="scientific">Paenibacillus polymyxa</name>
    <name type="common">Bacillus polymyxa</name>
    <dbReference type="NCBI Taxonomy" id="1406"/>
    <lineage>
        <taxon>Bacteria</taxon>
        <taxon>Bacillati</taxon>
        <taxon>Bacillota</taxon>
        <taxon>Bacilli</taxon>
        <taxon>Bacillales</taxon>
        <taxon>Paenibacillaceae</taxon>
        <taxon>Paenibacillus</taxon>
    </lineage>
</organism>
<dbReference type="AlphaFoldDB" id="A0AAP4A2W6"/>
<protein>
    <submittedName>
        <fullName evidence="1">Uncharacterized protein</fullName>
    </submittedName>
</protein>
<name>A0AAP4A2W6_PAEPO</name>